<proteinExistence type="predicted"/>
<evidence type="ECO:0000313" key="15">
    <source>
        <dbReference type="Proteomes" id="UP000283269"/>
    </source>
</evidence>
<evidence type="ECO:0000256" key="1">
    <source>
        <dbReference type="ARBA" id="ARBA00001941"/>
    </source>
</evidence>
<dbReference type="AlphaFoldDB" id="A0A409XLQ6"/>
<evidence type="ECO:0000256" key="6">
    <source>
        <dbReference type="ARBA" id="ARBA00022729"/>
    </source>
</evidence>
<evidence type="ECO:0000313" key="14">
    <source>
        <dbReference type="EMBL" id="PPQ91640.1"/>
    </source>
</evidence>
<keyword evidence="11" id="KW-0961">Cell wall biogenesis/degradation</keyword>
<dbReference type="PANTHER" id="PTHR46471:SF2">
    <property type="entry name" value="CHITIN DEACETYLASE-RELATED"/>
    <property type="match status" value="1"/>
</dbReference>
<keyword evidence="3" id="KW-1003">Cell membrane</keyword>
<keyword evidence="7" id="KW-0378">Hydrolase</keyword>
<dbReference type="Gene3D" id="3.20.20.370">
    <property type="entry name" value="Glycoside hydrolase/deacetylase"/>
    <property type="match status" value="1"/>
</dbReference>
<dbReference type="InterPro" id="IPR011330">
    <property type="entry name" value="Glyco_hydro/deAcase_b/a-brl"/>
</dbReference>
<evidence type="ECO:0000256" key="7">
    <source>
        <dbReference type="ARBA" id="ARBA00022801"/>
    </source>
</evidence>
<comment type="cofactor">
    <cofactor evidence="1">
        <name>Co(2+)</name>
        <dbReference type="ChEBI" id="CHEBI:48828"/>
    </cofactor>
</comment>
<evidence type="ECO:0000256" key="3">
    <source>
        <dbReference type="ARBA" id="ARBA00022475"/>
    </source>
</evidence>
<keyword evidence="9" id="KW-0119">Carbohydrate metabolism</keyword>
<evidence type="ECO:0000259" key="13">
    <source>
        <dbReference type="PROSITE" id="PS51677"/>
    </source>
</evidence>
<dbReference type="GO" id="GO:0016810">
    <property type="term" value="F:hydrolase activity, acting on carbon-nitrogen (but not peptide) bonds"/>
    <property type="evidence" value="ECO:0007669"/>
    <property type="project" value="InterPro"/>
</dbReference>
<gene>
    <name evidence="14" type="ORF">CVT25_013195</name>
</gene>
<feature type="signal peptide" evidence="12">
    <location>
        <begin position="1"/>
        <end position="17"/>
    </location>
</feature>
<keyword evidence="10" id="KW-0449">Lipoprotein</keyword>
<comment type="subcellular location">
    <subcellularLocation>
        <location evidence="2">Cell membrane</location>
        <topology evidence="2">Lipid-anchor</topology>
        <topology evidence="2">GPI-anchor</topology>
    </subcellularLocation>
</comment>
<evidence type="ECO:0000256" key="5">
    <source>
        <dbReference type="ARBA" id="ARBA00022723"/>
    </source>
</evidence>
<dbReference type="Proteomes" id="UP000283269">
    <property type="component" value="Unassembled WGS sequence"/>
</dbReference>
<dbReference type="STRING" id="93625.A0A409XLQ6"/>
<dbReference type="OrthoDB" id="2125469at2759"/>
<dbReference type="SUPFAM" id="SSF88713">
    <property type="entry name" value="Glycoside hydrolase/deacetylase"/>
    <property type="match status" value="1"/>
</dbReference>
<evidence type="ECO:0000256" key="9">
    <source>
        <dbReference type="ARBA" id="ARBA00023277"/>
    </source>
</evidence>
<dbReference type="Pfam" id="PF01522">
    <property type="entry name" value="Polysacc_deac_1"/>
    <property type="match status" value="1"/>
</dbReference>
<dbReference type="InterPro" id="IPR002509">
    <property type="entry name" value="NODB_dom"/>
</dbReference>
<keyword evidence="6 12" id="KW-0732">Signal</keyword>
<keyword evidence="4" id="KW-0325">Glycoprotein</keyword>
<dbReference type="GO" id="GO:0071555">
    <property type="term" value="P:cell wall organization"/>
    <property type="evidence" value="ECO:0007669"/>
    <property type="project" value="UniProtKB-KW"/>
</dbReference>
<organism evidence="14 15">
    <name type="scientific">Psilocybe cyanescens</name>
    <dbReference type="NCBI Taxonomy" id="93625"/>
    <lineage>
        <taxon>Eukaryota</taxon>
        <taxon>Fungi</taxon>
        <taxon>Dikarya</taxon>
        <taxon>Basidiomycota</taxon>
        <taxon>Agaricomycotina</taxon>
        <taxon>Agaricomycetes</taxon>
        <taxon>Agaricomycetidae</taxon>
        <taxon>Agaricales</taxon>
        <taxon>Agaricineae</taxon>
        <taxon>Strophariaceae</taxon>
        <taxon>Psilocybe</taxon>
    </lineage>
</organism>
<dbReference type="PROSITE" id="PS51677">
    <property type="entry name" value="NODB"/>
    <property type="match status" value="1"/>
</dbReference>
<dbReference type="GO" id="GO:0005886">
    <property type="term" value="C:plasma membrane"/>
    <property type="evidence" value="ECO:0007669"/>
    <property type="project" value="UniProtKB-SubCell"/>
</dbReference>
<evidence type="ECO:0000256" key="12">
    <source>
        <dbReference type="SAM" id="SignalP"/>
    </source>
</evidence>
<feature type="domain" description="NodB homology" evidence="13">
    <location>
        <begin position="36"/>
        <end position="244"/>
    </location>
</feature>
<evidence type="ECO:0000256" key="11">
    <source>
        <dbReference type="ARBA" id="ARBA00023316"/>
    </source>
</evidence>
<protein>
    <recommendedName>
        <fullName evidence="13">NodB homology domain-containing protein</fullName>
    </recommendedName>
</protein>
<name>A0A409XLQ6_PSICY</name>
<dbReference type="PANTHER" id="PTHR46471">
    <property type="entry name" value="CHITIN DEACETYLASE"/>
    <property type="match status" value="1"/>
</dbReference>
<dbReference type="GO" id="GO:0098552">
    <property type="term" value="C:side of membrane"/>
    <property type="evidence" value="ECO:0007669"/>
    <property type="project" value="UniProtKB-KW"/>
</dbReference>
<sequence>MLVFLPLLLSLTVSAIGSPTEKRAKAKLITKCTVSNTVALTFDDGPYIYLNDVVDTVKKANAKGTFFFNGNNYGCIYDDAMVQRVKYAYDNGFQVASHTWAHKDLTKLTSDQIDSEMSRTEEAIRKITGATPAYTRPPYGNVNDLVYSVAGSRGQTLVTWDFDSGDSTGSTVNQQKQAYDELVSKHPNTILSLEHEVYGSPLFYALKCDRSLTRTRSSVLQETTAHEVLPYVISKLQGAGYKLVTLSECLNTSPYLKTGAPSTRDATWKC</sequence>
<dbReference type="GO" id="GO:0005975">
    <property type="term" value="P:carbohydrate metabolic process"/>
    <property type="evidence" value="ECO:0007669"/>
    <property type="project" value="InterPro"/>
</dbReference>
<keyword evidence="8" id="KW-0472">Membrane</keyword>
<keyword evidence="5" id="KW-0479">Metal-binding</keyword>
<feature type="chain" id="PRO_5019486190" description="NodB homology domain-containing protein" evidence="12">
    <location>
        <begin position="18"/>
        <end position="270"/>
    </location>
</feature>
<reference evidence="14 15" key="1">
    <citation type="journal article" date="2018" name="Evol. Lett.">
        <title>Horizontal gene cluster transfer increased hallucinogenic mushroom diversity.</title>
        <authorList>
            <person name="Reynolds H.T."/>
            <person name="Vijayakumar V."/>
            <person name="Gluck-Thaler E."/>
            <person name="Korotkin H.B."/>
            <person name="Matheny P.B."/>
            <person name="Slot J.C."/>
        </authorList>
    </citation>
    <scope>NUCLEOTIDE SEQUENCE [LARGE SCALE GENOMIC DNA]</scope>
    <source>
        <strain evidence="14 15">2631</strain>
    </source>
</reference>
<dbReference type="EMBL" id="NHYD01001267">
    <property type="protein sequence ID" value="PPQ91640.1"/>
    <property type="molecule type" value="Genomic_DNA"/>
</dbReference>
<comment type="caution">
    <text evidence="14">The sequence shown here is derived from an EMBL/GenBank/DDBJ whole genome shotgun (WGS) entry which is preliminary data.</text>
</comment>
<dbReference type="CDD" id="cd10951">
    <property type="entry name" value="CE4_ClCDA_like"/>
    <property type="match status" value="1"/>
</dbReference>
<keyword evidence="4" id="KW-0336">GPI-anchor</keyword>
<keyword evidence="15" id="KW-1185">Reference proteome</keyword>
<dbReference type="InParanoid" id="A0A409XLQ6"/>
<dbReference type="GO" id="GO:0046872">
    <property type="term" value="F:metal ion binding"/>
    <property type="evidence" value="ECO:0007669"/>
    <property type="project" value="UniProtKB-KW"/>
</dbReference>
<evidence type="ECO:0000256" key="2">
    <source>
        <dbReference type="ARBA" id="ARBA00004609"/>
    </source>
</evidence>
<evidence type="ECO:0000256" key="8">
    <source>
        <dbReference type="ARBA" id="ARBA00023136"/>
    </source>
</evidence>
<evidence type="ECO:0000256" key="4">
    <source>
        <dbReference type="ARBA" id="ARBA00022622"/>
    </source>
</evidence>
<evidence type="ECO:0000256" key="10">
    <source>
        <dbReference type="ARBA" id="ARBA00023288"/>
    </source>
</evidence>
<accession>A0A409XLQ6</accession>